<protein>
    <recommendedName>
        <fullName evidence="4">Glycine zipper domain-containing protein</fullName>
    </recommendedName>
</protein>
<organism evidence="2 3">
    <name type="scientific">Vibrio maritimus</name>
    <dbReference type="NCBI Taxonomy" id="990268"/>
    <lineage>
        <taxon>Bacteria</taxon>
        <taxon>Pseudomonadati</taxon>
        <taxon>Pseudomonadota</taxon>
        <taxon>Gammaproteobacteria</taxon>
        <taxon>Vibrionales</taxon>
        <taxon>Vibrionaceae</taxon>
        <taxon>Vibrio</taxon>
    </lineage>
</organism>
<reference evidence="2 3" key="1">
    <citation type="submission" date="2014-09" db="EMBL/GenBank/DDBJ databases">
        <title>Vibrio maritimus JCM 19235. (C45) whole genome shotgun sequence.</title>
        <authorList>
            <person name="Sawabe T."/>
            <person name="Meirelles P."/>
            <person name="Nakanishi M."/>
            <person name="Sayaka M."/>
            <person name="Hattori M."/>
            <person name="Ohkuma M."/>
        </authorList>
    </citation>
    <scope>NUCLEOTIDE SEQUENCE [LARGE SCALE GENOMIC DNA]</scope>
    <source>
        <strain evidence="3">JCM19235</strain>
    </source>
</reference>
<dbReference type="PROSITE" id="PS51257">
    <property type="entry name" value="PROKAR_LIPOPROTEIN"/>
    <property type="match status" value="1"/>
</dbReference>
<keyword evidence="3" id="KW-1185">Reference proteome</keyword>
<dbReference type="STRING" id="990268.JCM19235_5830"/>
<dbReference type="AlphaFoldDB" id="A0A090RPS1"/>
<dbReference type="EMBL" id="BBMR01000001">
    <property type="protein sequence ID" value="GAL17281.1"/>
    <property type="molecule type" value="Genomic_DNA"/>
</dbReference>
<evidence type="ECO:0000256" key="1">
    <source>
        <dbReference type="SAM" id="Coils"/>
    </source>
</evidence>
<gene>
    <name evidence="2" type="ORF">JCM19235_5830</name>
</gene>
<evidence type="ECO:0008006" key="4">
    <source>
        <dbReference type="Google" id="ProtNLM"/>
    </source>
</evidence>
<sequence>MKLKSFLATAIAASLLVGCGANTTQGAAEGAAVGAVSAGMLGALTDLIVDGEVDTYRLSRNVTAGALAGGTAGAIDGYSKDQQVEAQQAAQSAPPAPSKPVLEFGPDVETSIGALVACQHDDAYRAALKAEQASQQSYKEAGVAMQALIDYDRGNTQGVDRAVDKYVKLSSTMNDANQAKTQLEALHKELQQEREIAGSSPACG</sequence>
<evidence type="ECO:0000313" key="2">
    <source>
        <dbReference type="EMBL" id="GAL17281.1"/>
    </source>
</evidence>
<dbReference type="Proteomes" id="UP000029228">
    <property type="component" value="Unassembled WGS sequence"/>
</dbReference>
<name>A0A090RPS1_9VIBR</name>
<reference evidence="2 3" key="2">
    <citation type="submission" date="2014-09" db="EMBL/GenBank/DDBJ databases">
        <authorList>
            <consortium name="NBRP consortium"/>
            <person name="Sawabe T."/>
            <person name="Meirelles P."/>
            <person name="Nakanishi M."/>
            <person name="Sayaka M."/>
            <person name="Hattori M."/>
            <person name="Ohkuma M."/>
        </authorList>
    </citation>
    <scope>NUCLEOTIDE SEQUENCE [LARGE SCALE GENOMIC DNA]</scope>
    <source>
        <strain evidence="3">JCM19235</strain>
    </source>
</reference>
<comment type="caution">
    <text evidence="2">The sequence shown here is derived from an EMBL/GenBank/DDBJ whole genome shotgun (WGS) entry which is preliminary data.</text>
</comment>
<evidence type="ECO:0000313" key="3">
    <source>
        <dbReference type="Proteomes" id="UP000029228"/>
    </source>
</evidence>
<accession>A0A090RPS1</accession>
<keyword evidence="1" id="KW-0175">Coiled coil</keyword>
<feature type="coiled-coil region" evidence="1">
    <location>
        <begin position="169"/>
        <end position="196"/>
    </location>
</feature>
<proteinExistence type="predicted"/>